<feature type="compositionally biased region" description="Low complexity" evidence="2">
    <location>
        <begin position="85"/>
        <end position="104"/>
    </location>
</feature>
<evidence type="ECO:0008006" key="5">
    <source>
        <dbReference type="Google" id="ProtNLM"/>
    </source>
</evidence>
<evidence type="ECO:0000256" key="1">
    <source>
        <dbReference type="ARBA" id="ARBA00022737"/>
    </source>
</evidence>
<keyword evidence="4" id="KW-1185">Reference proteome</keyword>
<dbReference type="SUPFAM" id="SSF82185">
    <property type="entry name" value="Histone H3 K4-specific methyltransferase SET7/9 N-terminal domain"/>
    <property type="match status" value="2"/>
</dbReference>
<organism evidence="3 4">
    <name type="scientific">Undibacterium seohonense</name>
    <dbReference type="NCBI Taxonomy" id="1344950"/>
    <lineage>
        <taxon>Bacteria</taxon>
        <taxon>Pseudomonadati</taxon>
        <taxon>Pseudomonadota</taxon>
        <taxon>Betaproteobacteria</taxon>
        <taxon>Burkholderiales</taxon>
        <taxon>Oxalobacteraceae</taxon>
        <taxon>Undibacterium</taxon>
    </lineage>
</organism>
<dbReference type="RefSeq" id="WP_186923218.1">
    <property type="nucleotide sequence ID" value="NZ_JACOFW010000013.1"/>
</dbReference>
<dbReference type="Pfam" id="PF02493">
    <property type="entry name" value="MORN"/>
    <property type="match status" value="3"/>
</dbReference>
<protein>
    <recommendedName>
        <fullName evidence="5">MORN repeat protein</fullName>
    </recommendedName>
</protein>
<evidence type="ECO:0000256" key="2">
    <source>
        <dbReference type="SAM" id="MobiDB-lite"/>
    </source>
</evidence>
<feature type="region of interest" description="Disordered" evidence="2">
    <location>
        <begin position="70"/>
        <end position="107"/>
    </location>
</feature>
<reference evidence="3 4" key="1">
    <citation type="submission" date="2020-08" db="EMBL/GenBank/DDBJ databases">
        <title>Novel species isolated from subtropical streams in China.</title>
        <authorList>
            <person name="Lu H."/>
        </authorList>
    </citation>
    <scope>NUCLEOTIDE SEQUENCE [LARGE SCALE GENOMIC DNA]</scope>
    <source>
        <strain evidence="3 4">KACC 16656</strain>
    </source>
</reference>
<dbReference type="InterPro" id="IPR003409">
    <property type="entry name" value="MORN"/>
</dbReference>
<dbReference type="PANTHER" id="PTHR23084:SF263">
    <property type="entry name" value="MORN REPEAT-CONTAINING PROTEIN 1"/>
    <property type="match status" value="1"/>
</dbReference>
<dbReference type="PANTHER" id="PTHR23084">
    <property type="entry name" value="PHOSPHATIDYLINOSITOL-4-PHOSPHATE 5-KINASE RELATED"/>
    <property type="match status" value="1"/>
</dbReference>
<dbReference type="EMBL" id="JACOFW010000013">
    <property type="protein sequence ID" value="MBC3808142.1"/>
    <property type="molecule type" value="Genomic_DNA"/>
</dbReference>
<keyword evidence="1" id="KW-0677">Repeat</keyword>
<dbReference type="Proteomes" id="UP000648257">
    <property type="component" value="Unassembled WGS sequence"/>
</dbReference>
<comment type="caution">
    <text evidence="3">The sequence shown here is derived from an EMBL/GenBank/DDBJ whole genome shotgun (WGS) entry which is preliminary data.</text>
</comment>
<proteinExistence type="predicted"/>
<name>A0ABR6X5I0_9BURK</name>
<sequence length="551" mass="60844">MPQNATLICATIPEPSSYKARQTLPLVSCLLLASSLIYTPYSNAQTEQQKRQTAEYKRLSEATQRAFAIPNRPAPVINYTNKATGNANSSSKQSNSSGNNSASSFDTGSENFSWADTSHINRQREAGARNDALVSAFEAKLERMEKLIKQRNLTKSKENYQALFTCAIDAGLDQYTAGRMLGFDADEYQAMLDRQASKNPKASSLFEGSSKSKCDGECKETLYYKDKSGRYLGNTEGGRPHGKGVLTLSNGDQFIGTFVEGTLQGDIVLRFADGNVYEGGFYRTEFFGQGKFKWTNGDVDEGTFKNNKLNGLAKLFRKKYNITGFYKDGVAETRGERLIEFPSGFKKIINYSDPTQSKLMWAEGTKFTGTFDEQGVMKKGTLIYAKGGRFTGEFKNGIEYRGIYSDEKVSFEGTFHADGKTLLVGQTVDKINKTMSESFLNAAGQKHGYRIDYTAKQGINEALYLDDKNTGPIKFTNSNGDLLIGTTAQAPYQLYGLVKSSNNKMSLGALTSGGKWITLPESERENVMQIFNATTEALAQGRAEYEAAMKQ</sequence>
<evidence type="ECO:0000313" key="4">
    <source>
        <dbReference type="Proteomes" id="UP000648257"/>
    </source>
</evidence>
<accession>A0ABR6X5I0</accession>
<gene>
    <name evidence="3" type="ORF">H8K52_12380</name>
</gene>
<evidence type="ECO:0000313" key="3">
    <source>
        <dbReference type="EMBL" id="MBC3808142.1"/>
    </source>
</evidence>
<dbReference type="Gene3D" id="2.20.110.10">
    <property type="entry name" value="Histone H3 K4-specific methyltransferase SET7/9 N-terminal domain"/>
    <property type="match status" value="1"/>
</dbReference>